<evidence type="ECO:0000256" key="3">
    <source>
        <dbReference type="ARBA" id="ARBA00012438"/>
    </source>
</evidence>
<evidence type="ECO:0000256" key="4">
    <source>
        <dbReference type="ARBA" id="ARBA00022553"/>
    </source>
</evidence>
<keyword evidence="13" id="KW-1185">Reference proteome</keyword>
<dbReference type="EC" id="2.7.13.3" evidence="3"/>
<sequence length="198" mass="20306">MPGPVTVTAAPAAVNTAVARVFSDVRRVTRPRAVPASSSRTVVSAMTLPRPTTRWSALSCHKDLTVHGVGEDDGAWVQGSEPLLSRLVGNLIDNAIGHNHRGGWIRVATEADGSTAQLVVETGGRLLDRQQVAQLAQPFRRLGADRTSTGGGSGLGLSIVAAIAAAHGGSLDLYARAEGGLRVGVSLPLAARTAGVPA</sequence>
<protein>
    <recommendedName>
        <fullName evidence="3">histidine kinase</fullName>
        <ecNumber evidence="3">2.7.13.3</ecNumber>
    </recommendedName>
</protein>
<organism evidence="12 13">
    <name type="scientific">Kitasatospora atroaurantiaca</name>
    <dbReference type="NCBI Taxonomy" id="285545"/>
    <lineage>
        <taxon>Bacteria</taxon>
        <taxon>Bacillati</taxon>
        <taxon>Actinomycetota</taxon>
        <taxon>Actinomycetes</taxon>
        <taxon>Kitasatosporales</taxon>
        <taxon>Streptomycetaceae</taxon>
        <taxon>Kitasatospora</taxon>
    </lineage>
</organism>
<dbReference type="PANTHER" id="PTHR45436">
    <property type="entry name" value="SENSOR HISTIDINE KINASE YKOH"/>
    <property type="match status" value="1"/>
</dbReference>
<keyword evidence="9" id="KW-0902">Two-component regulatory system</keyword>
<keyword evidence="6" id="KW-0812">Transmembrane</keyword>
<dbReference type="GO" id="GO:0016020">
    <property type="term" value="C:membrane"/>
    <property type="evidence" value="ECO:0007669"/>
    <property type="project" value="UniProtKB-SubCell"/>
</dbReference>
<keyword evidence="5" id="KW-0808">Transferase</keyword>
<evidence type="ECO:0000256" key="6">
    <source>
        <dbReference type="ARBA" id="ARBA00022692"/>
    </source>
</evidence>
<dbReference type="InterPro" id="IPR036890">
    <property type="entry name" value="HATPase_C_sf"/>
</dbReference>
<keyword evidence="7 12" id="KW-0418">Kinase</keyword>
<keyword evidence="10" id="KW-0472">Membrane</keyword>
<proteinExistence type="predicted"/>
<dbReference type="PRINTS" id="PR00344">
    <property type="entry name" value="BCTRLSENSOR"/>
</dbReference>
<dbReference type="Gene3D" id="3.30.565.10">
    <property type="entry name" value="Histidine kinase-like ATPase, C-terminal domain"/>
    <property type="match status" value="1"/>
</dbReference>
<dbReference type="Proteomes" id="UP000318416">
    <property type="component" value="Unassembled WGS sequence"/>
</dbReference>
<evidence type="ECO:0000256" key="1">
    <source>
        <dbReference type="ARBA" id="ARBA00000085"/>
    </source>
</evidence>
<evidence type="ECO:0000313" key="12">
    <source>
        <dbReference type="EMBL" id="TWE20368.1"/>
    </source>
</evidence>
<dbReference type="PROSITE" id="PS50109">
    <property type="entry name" value="HIS_KIN"/>
    <property type="match status" value="1"/>
</dbReference>
<dbReference type="InterPro" id="IPR003594">
    <property type="entry name" value="HATPase_dom"/>
</dbReference>
<evidence type="ECO:0000313" key="13">
    <source>
        <dbReference type="Proteomes" id="UP000318416"/>
    </source>
</evidence>
<dbReference type="InterPro" id="IPR004358">
    <property type="entry name" value="Sig_transdc_His_kin-like_C"/>
</dbReference>
<dbReference type="InterPro" id="IPR005467">
    <property type="entry name" value="His_kinase_dom"/>
</dbReference>
<reference evidence="12 13" key="1">
    <citation type="submission" date="2019-06" db="EMBL/GenBank/DDBJ databases">
        <title>Sequencing the genomes of 1000 actinobacteria strains.</title>
        <authorList>
            <person name="Klenk H.-P."/>
        </authorList>
    </citation>
    <scope>NUCLEOTIDE SEQUENCE [LARGE SCALE GENOMIC DNA]</scope>
    <source>
        <strain evidence="12 13">DSM 41649</strain>
    </source>
</reference>
<dbReference type="PANTHER" id="PTHR45436:SF5">
    <property type="entry name" value="SENSOR HISTIDINE KINASE TRCS"/>
    <property type="match status" value="1"/>
</dbReference>
<accession>A0A561EXM8</accession>
<evidence type="ECO:0000256" key="7">
    <source>
        <dbReference type="ARBA" id="ARBA00022777"/>
    </source>
</evidence>
<feature type="domain" description="Histidine kinase" evidence="11">
    <location>
        <begin position="77"/>
        <end position="191"/>
    </location>
</feature>
<gene>
    <name evidence="12" type="ORF">FB465_5517</name>
</gene>
<keyword evidence="8" id="KW-1133">Transmembrane helix</keyword>
<dbReference type="SMART" id="SM00387">
    <property type="entry name" value="HATPase_c"/>
    <property type="match status" value="1"/>
</dbReference>
<dbReference type="GO" id="GO:0004673">
    <property type="term" value="F:protein histidine kinase activity"/>
    <property type="evidence" value="ECO:0007669"/>
    <property type="project" value="UniProtKB-EC"/>
</dbReference>
<comment type="subcellular location">
    <subcellularLocation>
        <location evidence="2">Membrane</location>
    </subcellularLocation>
</comment>
<evidence type="ECO:0000256" key="5">
    <source>
        <dbReference type="ARBA" id="ARBA00022679"/>
    </source>
</evidence>
<evidence type="ECO:0000259" key="11">
    <source>
        <dbReference type="PROSITE" id="PS50109"/>
    </source>
</evidence>
<dbReference type="AlphaFoldDB" id="A0A561EXM8"/>
<comment type="caution">
    <text evidence="12">The sequence shown here is derived from an EMBL/GenBank/DDBJ whole genome shotgun (WGS) entry which is preliminary data.</text>
</comment>
<dbReference type="GO" id="GO:0000160">
    <property type="term" value="P:phosphorelay signal transduction system"/>
    <property type="evidence" value="ECO:0007669"/>
    <property type="project" value="UniProtKB-KW"/>
</dbReference>
<dbReference type="InterPro" id="IPR050428">
    <property type="entry name" value="TCS_sensor_his_kinase"/>
</dbReference>
<evidence type="ECO:0000256" key="9">
    <source>
        <dbReference type="ARBA" id="ARBA00023012"/>
    </source>
</evidence>
<evidence type="ECO:0000256" key="10">
    <source>
        <dbReference type="ARBA" id="ARBA00023136"/>
    </source>
</evidence>
<dbReference type="EMBL" id="VIVR01000001">
    <property type="protein sequence ID" value="TWE20368.1"/>
    <property type="molecule type" value="Genomic_DNA"/>
</dbReference>
<dbReference type="SUPFAM" id="SSF55874">
    <property type="entry name" value="ATPase domain of HSP90 chaperone/DNA topoisomerase II/histidine kinase"/>
    <property type="match status" value="1"/>
</dbReference>
<evidence type="ECO:0000256" key="2">
    <source>
        <dbReference type="ARBA" id="ARBA00004370"/>
    </source>
</evidence>
<comment type="catalytic activity">
    <reaction evidence="1">
        <text>ATP + protein L-histidine = ADP + protein N-phospho-L-histidine.</text>
        <dbReference type="EC" id="2.7.13.3"/>
    </reaction>
</comment>
<name>A0A561EXM8_9ACTN</name>
<evidence type="ECO:0000256" key="8">
    <source>
        <dbReference type="ARBA" id="ARBA00022989"/>
    </source>
</evidence>
<dbReference type="Pfam" id="PF02518">
    <property type="entry name" value="HATPase_c"/>
    <property type="match status" value="1"/>
</dbReference>
<keyword evidence="4" id="KW-0597">Phosphoprotein</keyword>